<dbReference type="Gramene" id="KRH67856">
    <property type="protein sequence ID" value="KRH67856"/>
    <property type="gene ID" value="GLYMA_03G191600"/>
</dbReference>
<reference evidence="3" key="2">
    <citation type="submission" date="2018-02" db="UniProtKB">
        <authorList>
            <consortium name="EnsemblPlants"/>
        </authorList>
    </citation>
    <scope>IDENTIFICATION</scope>
    <source>
        <strain evidence="3">Williams 82</strain>
    </source>
</reference>
<reference evidence="2" key="3">
    <citation type="submission" date="2018-07" db="EMBL/GenBank/DDBJ databases">
        <title>WGS assembly of Glycine max.</title>
        <authorList>
            <person name="Schmutz J."/>
            <person name="Cannon S."/>
            <person name="Schlueter J."/>
            <person name="Ma J."/>
            <person name="Mitros T."/>
            <person name="Nelson W."/>
            <person name="Hyten D."/>
            <person name="Song Q."/>
            <person name="Thelen J."/>
            <person name="Cheng J."/>
            <person name="Xu D."/>
            <person name="Hellsten U."/>
            <person name="May G."/>
            <person name="Yu Y."/>
            <person name="Sakurai T."/>
            <person name="Umezawa T."/>
            <person name="Bhattacharyya M."/>
            <person name="Sandhu D."/>
            <person name="Valliyodan B."/>
            <person name="Lindquist E."/>
            <person name="Peto M."/>
            <person name="Grant D."/>
            <person name="Shu S."/>
            <person name="Goodstein D."/>
            <person name="Barry K."/>
            <person name="Futrell-Griggs M."/>
            <person name="Abernathy B."/>
            <person name="Du J."/>
            <person name="Tian Z."/>
            <person name="Zhu L."/>
            <person name="Gill N."/>
            <person name="Joshi T."/>
            <person name="Libault M."/>
            <person name="Sethuraman A."/>
            <person name="Zhang X."/>
            <person name="Shinozaki K."/>
            <person name="Nguyen H."/>
            <person name="Wing R."/>
            <person name="Cregan P."/>
            <person name="Specht J."/>
            <person name="Grimwood J."/>
            <person name="Rokhsar D."/>
            <person name="Stacey G."/>
            <person name="Shoemaker R."/>
            <person name="Jackson S."/>
        </authorList>
    </citation>
    <scope>NUCLEOTIDE SEQUENCE</scope>
    <source>
        <tissue evidence="2">Callus</tissue>
    </source>
</reference>
<dbReference type="Proteomes" id="UP000008827">
    <property type="component" value="Chromosome 3"/>
</dbReference>
<sequence length="75" mass="8942">MGCKSRLWHQRNSTLREDKARKERERGRNETKVLCYDNDCKFVSPSLAFWFPLAGNFFTLSQVRILSAQERKVYQ</sequence>
<proteinExistence type="predicted"/>
<dbReference type="EMBL" id="CM000836">
    <property type="protein sequence ID" value="KRH67856.1"/>
    <property type="molecule type" value="Genomic_DNA"/>
</dbReference>
<keyword evidence="4" id="KW-1185">Reference proteome</keyword>
<dbReference type="AlphaFoldDB" id="A0A0R0KLS2"/>
<gene>
    <name evidence="2" type="ORF">GLYMA_03G191600</name>
</gene>
<protein>
    <submittedName>
        <fullName evidence="2 3">Uncharacterized protein</fullName>
    </submittedName>
</protein>
<evidence type="ECO:0000256" key="1">
    <source>
        <dbReference type="SAM" id="MobiDB-lite"/>
    </source>
</evidence>
<evidence type="ECO:0000313" key="2">
    <source>
        <dbReference type="EMBL" id="KRH67856.1"/>
    </source>
</evidence>
<name>A0A0R0KLS2_SOYBN</name>
<evidence type="ECO:0000313" key="4">
    <source>
        <dbReference type="Proteomes" id="UP000008827"/>
    </source>
</evidence>
<reference evidence="2 3" key="1">
    <citation type="journal article" date="2010" name="Nature">
        <title>Genome sequence of the palaeopolyploid soybean.</title>
        <authorList>
            <person name="Schmutz J."/>
            <person name="Cannon S.B."/>
            <person name="Schlueter J."/>
            <person name="Ma J."/>
            <person name="Mitros T."/>
            <person name="Nelson W."/>
            <person name="Hyten D.L."/>
            <person name="Song Q."/>
            <person name="Thelen J.J."/>
            <person name="Cheng J."/>
            <person name="Xu D."/>
            <person name="Hellsten U."/>
            <person name="May G.D."/>
            <person name="Yu Y."/>
            <person name="Sakurai T."/>
            <person name="Umezawa T."/>
            <person name="Bhattacharyya M.K."/>
            <person name="Sandhu D."/>
            <person name="Valliyodan B."/>
            <person name="Lindquist E."/>
            <person name="Peto M."/>
            <person name="Grant D."/>
            <person name="Shu S."/>
            <person name="Goodstein D."/>
            <person name="Barry K."/>
            <person name="Futrell-Griggs M."/>
            <person name="Abernathy B."/>
            <person name="Du J."/>
            <person name="Tian Z."/>
            <person name="Zhu L."/>
            <person name="Gill N."/>
            <person name="Joshi T."/>
            <person name="Libault M."/>
            <person name="Sethuraman A."/>
            <person name="Zhang X.-C."/>
            <person name="Shinozaki K."/>
            <person name="Nguyen H.T."/>
            <person name="Wing R.A."/>
            <person name="Cregan P."/>
            <person name="Specht J."/>
            <person name="Grimwood J."/>
            <person name="Rokhsar D."/>
            <person name="Stacey G."/>
            <person name="Shoemaker R.C."/>
            <person name="Jackson S.A."/>
        </authorList>
    </citation>
    <scope>NUCLEOTIDE SEQUENCE</scope>
    <source>
        <strain evidence="3">cv. Williams 82</strain>
        <tissue evidence="2">Callus</tissue>
    </source>
</reference>
<dbReference type="InParanoid" id="A0A0R0KLS2"/>
<accession>A0A0R0KLS2</accession>
<dbReference type="EnsemblPlants" id="KRH67856">
    <property type="protein sequence ID" value="KRH67856"/>
    <property type="gene ID" value="GLYMA_03G191600"/>
</dbReference>
<evidence type="ECO:0000313" key="3">
    <source>
        <dbReference type="EnsemblPlants" id="KRH67856"/>
    </source>
</evidence>
<feature type="compositionally biased region" description="Basic and acidic residues" evidence="1">
    <location>
        <begin position="14"/>
        <end position="27"/>
    </location>
</feature>
<organism evidence="2">
    <name type="scientific">Glycine max</name>
    <name type="common">Soybean</name>
    <name type="synonym">Glycine hispida</name>
    <dbReference type="NCBI Taxonomy" id="3847"/>
    <lineage>
        <taxon>Eukaryota</taxon>
        <taxon>Viridiplantae</taxon>
        <taxon>Streptophyta</taxon>
        <taxon>Embryophyta</taxon>
        <taxon>Tracheophyta</taxon>
        <taxon>Spermatophyta</taxon>
        <taxon>Magnoliopsida</taxon>
        <taxon>eudicotyledons</taxon>
        <taxon>Gunneridae</taxon>
        <taxon>Pentapetalae</taxon>
        <taxon>rosids</taxon>
        <taxon>fabids</taxon>
        <taxon>Fabales</taxon>
        <taxon>Fabaceae</taxon>
        <taxon>Papilionoideae</taxon>
        <taxon>50 kb inversion clade</taxon>
        <taxon>NPAAA clade</taxon>
        <taxon>indigoferoid/millettioid clade</taxon>
        <taxon>Phaseoleae</taxon>
        <taxon>Glycine</taxon>
        <taxon>Glycine subgen. Soja</taxon>
    </lineage>
</organism>
<feature type="region of interest" description="Disordered" evidence="1">
    <location>
        <begin position="1"/>
        <end position="27"/>
    </location>
</feature>